<dbReference type="RefSeq" id="WP_014855056.1">
    <property type="nucleotide sequence ID" value="NC_018178.1"/>
</dbReference>
<dbReference type="KEGG" id="mro:MROS_0375"/>
<dbReference type="PANTHER" id="PTHR10584">
    <property type="entry name" value="SUGAR KINASE"/>
    <property type="match status" value="1"/>
</dbReference>
<dbReference type="eggNOG" id="COG0524">
    <property type="taxonomic scope" value="Bacteria"/>
</dbReference>
<evidence type="ECO:0000313" key="4">
    <source>
        <dbReference type="EMBL" id="AFN73619.1"/>
    </source>
</evidence>
<dbReference type="EMBL" id="CP003557">
    <property type="protein sequence ID" value="AFN73619.1"/>
    <property type="molecule type" value="Genomic_DNA"/>
</dbReference>
<keyword evidence="5" id="KW-1185">Reference proteome</keyword>
<dbReference type="STRING" id="1191523.MROS_0375"/>
<dbReference type="PANTHER" id="PTHR10584:SF166">
    <property type="entry name" value="RIBOKINASE"/>
    <property type="match status" value="1"/>
</dbReference>
<evidence type="ECO:0000256" key="1">
    <source>
        <dbReference type="ARBA" id="ARBA00022679"/>
    </source>
</evidence>
<sequence>MDIALIGHSIIDYVSARGKESVRPGGIYYSALGMLSQKKDGDNIFLITGVDKNRFSLFNSLYGRLRTDFVFNLPDMPSVLLITEKEGEREEIYRNLSRELILPDVDWNRFDGILINMITGFDIDRNRLAEIRRNFEGLIYFDVHTLARGVDVGNRRLFRTIPEIDKWLSNVDILQCNENELKTVYDYNDRKEAAEEIMKHGVKLVLITRGNSGSELYYKSEDRTEAIELKAENVEEVNKIGCGDVFGSVFFYSYLSTRDLKYSLNKANYFAGLTAAGKIENIIKSKL</sequence>
<gene>
    <name evidence="4" type="ordered locus">MROS_0375</name>
</gene>
<dbReference type="InterPro" id="IPR000595">
    <property type="entry name" value="cNMP-bd_dom"/>
</dbReference>
<evidence type="ECO:0000313" key="5">
    <source>
        <dbReference type="Proteomes" id="UP000009011"/>
    </source>
</evidence>
<dbReference type="OrthoDB" id="9779730at2"/>
<evidence type="ECO:0000259" key="3">
    <source>
        <dbReference type="PROSITE" id="PS50042"/>
    </source>
</evidence>
<keyword evidence="2" id="KW-0418">Kinase</keyword>
<dbReference type="Pfam" id="PF00294">
    <property type="entry name" value="PfkB"/>
    <property type="match status" value="1"/>
</dbReference>
<reference evidence="4 5" key="1">
    <citation type="journal article" date="2013" name="PLoS ONE">
        <title>Genomic analysis of Melioribacter roseus, facultatively anaerobic organotrophic bacterium representing a novel deep lineage within Bacteriodetes/Chlorobi group.</title>
        <authorList>
            <person name="Kadnikov V.V."/>
            <person name="Mardanov A.V."/>
            <person name="Podosokorskaya O.A."/>
            <person name="Gavrilov S.N."/>
            <person name="Kublanov I.V."/>
            <person name="Beletsky A.V."/>
            <person name="Bonch-Osmolovskaya E.A."/>
            <person name="Ravin N.V."/>
        </authorList>
    </citation>
    <scope>NUCLEOTIDE SEQUENCE [LARGE SCALE GENOMIC DNA]</scope>
    <source>
        <strain evidence="5">JCM 17771 / P3M-2</strain>
    </source>
</reference>
<organism evidence="4 5">
    <name type="scientific">Melioribacter roseus (strain DSM 23840 / JCM 17771 / VKM B-2668 / P3M-2)</name>
    <dbReference type="NCBI Taxonomy" id="1191523"/>
    <lineage>
        <taxon>Bacteria</taxon>
        <taxon>Pseudomonadati</taxon>
        <taxon>Ignavibacteriota</taxon>
        <taxon>Ignavibacteria</taxon>
        <taxon>Ignavibacteriales</taxon>
        <taxon>Melioribacteraceae</taxon>
        <taxon>Melioribacter</taxon>
    </lineage>
</organism>
<dbReference type="PROSITE" id="PS50042">
    <property type="entry name" value="CNMP_BINDING_3"/>
    <property type="match status" value="1"/>
</dbReference>
<dbReference type="GO" id="GO:0016301">
    <property type="term" value="F:kinase activity"/>
    <property type="evidence" value="ECO:0007669"/>
    <property type="project" value="UniProtKB-KW"/>
</dbReference>
<proteinExistence type="predicted"/>
<dbReference type="InterPro" id="IPR029056">
    <property type="entry name" value="Ribokinase-like"/>
</dbReference>
<evidence type="ECO:0000256" key="2">
    <source>
        <dbReference type="ARBA" id="ARBA00022777"/>
    </source>
</evidence>
<dbReference type="Gene3D" id="3.40.1190.20">
    <property type="match status" value="1"/>
</dbReference>
<keyword evidence="1" id="KW-0808">Transferase</keyword>
<feature type="domain" description="Cyclic nucleotide-binding" evidence="3">
    <location>
        <begin position="206"/>
        <end position="258"/>
    </location>
</feature>
<dbReference type="InterPro" id="IPR011611">
    <property type="entry name" value="PfkB_dom"/>
</dbReference>
<dbReference type="HOGENOM" id="CLU_969114_0_0_10"/>
<dbReference type="Proteomes" id="UP000009011">
    <property type="component" value="Chromosome"/>
</dbReference>
<dbReference type="SUPFAM" id="SSF53613">
    <property type="entry name" value="Ribokinase-like"/>
    <property type="match status" value="1"/>
</dbReference>
<dbReference type="AlphaFoldDB" id="I6ZNM7"/>
<name>I6ZNM7_MELRP</name>
<protein>
    <recommendedName>
        <fullName evidence="3">Cyclic nucleotide-binding domain-containing protein</fullName>
    </recommendedName>
</protein>
<accession>I6ZNM7</accession>